<name>A0A9Q1RGT3_9SOLA</name>
<evidence type="ECO:0000259" key="2">
    <source>
        <dbReference type="PROSITE" id="PS50174"/>
    </source>
</evidence>
<dbReference type="OrthoDB" id="4822at2759"/>
<feature type="compositionally biased region" description="Basic and acidic residues" evidence="1">
    <location>
        <begin position="34"/>
        <end position="55"/>
    </location>
</feature>
<dbReference type="Pfam" id="PF01585">
    <property type="entry name" value="G-patch"/>
    <property type="match status" value="1"/>
</dbReference>
<feature type="domain" description="G-patch" evidence="2">
    <location>
        <begin position="1"/>
        <end position="40"/>
    </location>
</feature>
<organism evidence="3 4">
    <name type="scientific">Anisodus acutangulus</name>
    <dbReference type="NCBI Taxonomy" id="402998"/>
    <lineage>
        <taxon>Eukaryota</taxon>
        <taxon>Viridiplantae</taxon>
        <taxon>Streptophyta</taxon>
        <taxon>Embryophyta</taxon>
        <taxon>Tracheophyta</taxon>
        <taxon>Spermatophyta</taxon>
        <taxon>Magnoliopsida</taxon>
        <taxon>eudicotyledons</taxon>
        <taxon>Gunneridae</taxon>
        <taxon>Pentapetalae</taxon>
        <taxon>asterids</taxon>
        <taxon>lamiids</taxon>
        <taxon>Solanales</taxon>
        <taxon>Solanaceae</taxon>
        <taxon>Solanoideae</taxon>
        <taxon>Hyoscyameae</taxon>
        <taxon>Anisodus</taxon>
    </lineage>
</organism>
<protein>
    <recommendedName>
        <fullName evidence="2">G-patch domain-containing protein</fullName>
    </recommendedName>
</protein>
<gene>
    <name evidence="3" type="ORF">K7X08_012848</name>
</gene>
<dbReference type="SMART" id="SM00443">
    <property type="entry name" value="G_patch"/>
    <property type="match status" value="1"/>
</dbReference>
<accession>A0A9Q1RGT3</accession>
<dbReference type="PROSITE" id="PS50174">
    <property type="entry name" value="G_PATCH"/>
    <property type="match status" value="1"/>
</dbReference>
<dbReference type="PANTHER" id="PTHR47650">
    <property type="entry name" value="ZINC FINGER CCCH DOMAIN-CONTAINING PROTEIN 22"/>
    <property type="match status" value="1"/>
</dbReference>
<proteinExistence type="predicted"/>
<evidence type="ECO:0000313" key="4">
    <source>
        <dbReference type="Proteomes" id="UP001152561"/>
    </source>
</evidence>
<comment type="caution">
    <text evidence="3">The sequence shown here is derived from an EMBL/GenBank/DDBJ whole genome shotgun (WGS) entry which is preliminary data.</text>
</comment>
<evidence type="ECO:0000256" key="1">
    <source>
        <dbReference type="SAM" id="MobiDB-lite"/>
    </source>
</evidence>
<dbReference type="Proteomes" id="UP001152561">
    <property type="component" value="Unassembled WGS sequence"/>
</dbReference>
<dbReference type="PANTHER" id="PTHR47650:SF2">
    <property type="entry name" value="ZINC FINGER CCCH DOMAIN-CONTAINING PROTEIN 22"/>
    <property type="match status" value="1"/>
</dbReference>
<feature type="compositionally biased region" description="Basic and acidic residues" evidence="1">
    <location>
        <begin position="68"/>
        <end position="78"/>
    </location>
</feature>
<sequence length="151" mass="17158">MMANMGYREGMGLGTSGQGMVDPIPVKVLPPKQSLDHAVKKQKAENEDKKVHEETINSSAGNRQRSKTKGEEKKEDRRALVAYDDEIKELRIRGQKLEEMVQRNRNEKPVYEAAMRKLNETRNAIATAEAVHASASNAVHSKEKEKRWLKF</sequence>
<dbReference type="InterPro" id="IPR000467">
    <property type="entry name" value="G_patch_dom"/>
</dbReference>
<feature type="region of interest" description="Disordered" evidence="1">
    <location>
        <begin position="1"/>
        <end position="78"/>
    </location>
</feature>
<keyword evidence="4" id="KW-1185">Reference proteome</keyword>
<dbReference type="AlphaFoldDB" id="A0A9Q1RGT3"/>
<reference evidence="4" key="1">
    <citation type="journal article" date="2023" name="Proc. Natl. Acad. Sci. U.S.A.">
        <title>Genomic and structural basis for evolution of tropane alkaloid biosynthesis.</title>
        <authorList>
            <person name="Wanga Y.-J."/>
            <person name="Taina T."/>
            <person name="Yua J.-Y."/>
            <person name="Lia J."/>
            <person name="Xua B."/>
            <person name="Chenc J."/>
            <person name="D'Auriad J.C."/>
            <person name="Huanga J.-P."/>
            <person name="Huanga S.-X."/>
        </authorList>
    </citation>
    <scope>NUCLEOTIDE SEQUENCE [LARGE SCALE GENOMIC DNA]</scope>
    <source>
        <strain evidence="4">cv. KIB-2019</strain>
    </source>
</reference>
<dbReference type="GO" id="GO:0003676">
    <property type="term" value="F:nucleic acid binding"/>
    <property type="evidence" value="ECO:0007669"/>
    <property type="project" value="InterPro"/>
</dbReference>
<dbReference type="EMBL" id="JAJAGQ010000008">
    <property type="protein sequence ID" value="KAJ8555352.1"/>
    <property type="molecule type" value="Genomic_DNA"/>
</dbReference>
<evidence type="ECO:0000313" key="3">
    <source>
        <dbReference type="EMBL" id="KAJ8555352.1"/>
    </source>
</evidence>